<evidence type="ECO:0000259" key="1">
    <source>
        <dbReference type="SMART" id="SM00858"/>
    </source>
</evidence>
<dbReference type="Pfam" id="PF08666">
    <property type="entry name" value="SAF"/>
    <property type="match status" value="1"/>
</dbReference>
<feature type="domain" description="SAF" evidence="1">
    <location>
        <begin position="45"/>
        <end position="113"/>
    </location>
</feature>
<dbReference type="NCBIfam" id="TIGR03177">
    <property type="entry name" value="pilus_cpaB"/>
    <property type="match status" value="1"/>
</dbReference>
<dbReference type="InterPro" id="IPR013974">
    <property type="entry name" value="SAF"/>
</dbReference>
<sequence length="283" mass="30774">MRNLFPLVLVLGLALAGFAAWKTAQFINHSQQREQAALKRVVATVDVFVANKALPFGHVLTKDDLRLISWPANSVPENAFTDYKRLFPEDKPQTRTVVRQMEKFEPILVSKVSAPGEDGGLNTRLSRGMRAFTIQVDAVSGVAGLVRIGDRVDIYWTGSSSGLTDEVDGQFTKIIETGISVIALDQRSEDSAASRGAVARTITVEATPQQVARLAQAQVTGRMTLSLMGVAEDSEATIVDVDRRVLIGAERSSERAAPEQEKVCTIKTRRGADVVEIPIPCTN</sequence>
<accession>A0A3P3DQ52</accession>
<reference evidence="2 3" key="1">
    <citation type="submission" date="2018-11" db="EMBL/GenBank/DDBJ databases">
        <title>Gemmobacter sp. nov., YIM 102744-1 draft genome.</title>
        <authorList>
            <person name="Li G."/>
            <person name="Jiang Y."/>
        </authorList>
    </citation>
    <scope>NUCLEOTIDE SEQUENCE [LARGE SCALE GENOMIC DNA]</scope>
    <source>
        <strain evidence="2 3">YIM 102744-1</strain>
    </source>
</reference>
<dbReference type="Proteomes" id="UP000282125">
    <property type="component" value="Unassembled WGS sequence"/>
</dbReference>
<protein>
    <submittedName>
        <fullName evidence="2">Flp pilus assembly protein CpaB</fullName>
    </submittedName>
</protein>
<name>A0A3P3DQ52_9RHOB</name>
<evidence type="ECO:0000313" key="3">
    <source>
        <dbReference type="Proteomes" id="UP000282125"/>
    </source>
</evidence>
<dbReference type="AlphaFoldDB" id="A0A3P3DQ52"/>
<dbReference type="CDD" id="cd11614">
    <property type="entry name" value="SAF_CpaB_FlgA_like"/>
    <property type="match status" value="1"/>
</dbReference>
<dbReference type="RefSeq" id="WP_124964138.1">
    <property type="nucleotide sequence ID" value="NZ_RRAZ01000007.1"/>
</dbReference>
<dbReference type="Pfam" id="PF16976">
    <property type="entry name" value="RcpC"/>
    <property type="match status" value="1"/>
</dbReference>
<evidence type="ECO:0000313" key="2">
    <source>
        <dbReference type="EMBL" id="RRH76335.1"/>
    </source>
</evidence>
<gene>
    <name evidence="2" type="primary">cpaB</name>
    <name evidence="2" type="ORF">EG244_06145</name>
</gene>
<dbReference type="OrthoDB" id="163768at2"/>
<proteinExistence type="predicted"/>
<comment type="caution">
    <text evidence="2">The sequence shown here is derived from an EMBL/GenBank/DDBJ whole genome shotgun (WGS) entry which is preliminary data.</text>
</comment>
<dbReference type="InterPro" id="IPR017592">
    <property type="entry name" value="Pilus_assmbl_Flp-typ_CpaB"/>
</dbReference>
<dbReference type="SMART" id="SM00858">
    <property type="entry name" value="SAF"/>
    <property type="match status" value="1"/>
</dbReference>
<organism evidence="2 3">
    <name type="scientific">Falsigemmobacter faecalis</name>
    <dbReference type="NCBI Taxonomy" id="2488730"/>
    <lineage>
        <taxon>Bacteria</taxon>
        <taxon>Pseudomonadati</taxon>
        <taxon>Pseudomonadota</taxon>
        <taxon>Alphaproteobacteria</taxon>
        <taxon>Rhodobacterales</taxon>
        <taxon>Paracoccaceae</taxon>
        <taxon>Falsigemmobacter</taxon>
    </lineage>
</organism>
<dbReference type="EMBL" id="RRAZ01000007">
    <property type="protein sequence ID" value="RRH76335.1"/>
    <property type="molecule type" value="Genomic_DNA"/>
</dbReference>
<keyword evidence="3" id="KW-1185">Reference proteome</keyword>
<dbReference type="InterPro" id="IPR031571">
    <property type="entry name" value="RcpC_dom"/>
</dbReference>